<proteinExistence type="inferred from homology"/>
<evidence type="ECO:0000256" key="13">
    <source>
        <dbReference type="SAM" id="SignalP"/>
    </source>
</evidence>
<keyword evidence="5 12" id="KW-0812">Transmembrane</keyword>
<dbReference type="InterPro" id="IPR023827">
    <property type="entry name" value="Peptidase_S8_Asp-AS"/>
</dbReference>
<dbReference type="Pfam" id="PF00082">
    <property type="entry name" value="Peptidase_S8"/>
    <property type="match status" value="1"/>
</dbReference>
<dbReference type="EC" id="3.4.21.-" evidence="15"/>
<feature type="signal peptide" evidence="13">
    <location>
        <begin position="1"/>
        <end position="36"/>
    </location>
</feature>
<dbReference type="InterPro" id="IPR036852">
    <property type="entry name" value="Peptidase_S8/S53_dom_sf"/>
</dbReference>
<reference evidence="15 16" key="1">
    <citation type="submission" date="2015-03" db="EMBL/GenBank/DDBJ databases">
        <authorList>
            <person name="Murphy D."/>
        </authorList>
    </citation>
    <scope>NUCLEOTIDE SEQUENCE [LARGE SCALE GENOMIC DNA]</scope>
    <source>
        <strain evidence="15 16">PAP088</strain>
    </source>
</reference>
<evidence type="ECO:0000256" key="2">
    <source>
        <dbReference type="ARBA" id="ARBA00011073"/>
    </source>
</evidence>
<dbReference type="InterPro" id="IPR022398">
    <property type="entry name" value="Peptidase_S8_His-AS"/>
</dbReference>
<evidence type="ECO:0000256" key="3">
    <source>
        <dbReference type="ARBA" id="ARBA00022475"/>
    </source>
</evidence>
<evidence type="ECO:0000259" key="14">
    <source>
        <dbReference type="Pfam" id="PF00082"/>
    </source>
</evidence>
<evidence type="ECO:0000256" key="5">
    <source>
        <dbReference type="ARBA" id="ARBA00022692"/>
    </source>
</evidence>
<dbReference type="InterPro" id="IPR023834">
    <property type="entry name" value="T7SS_pept_S8A_mycosin"/>
</dbReference>
<dbReference type="GO" id="GO:0016485">
    <property type="term" value="P:protein processing"/>
    <property type="evidence" value="ECO:0007669"/>
    <property type="project" value="TreeGrafter"/>
</dbReference>
<keyword evidence="8 11" id="KW-0720">Serine protease</keyword>
<comment type="subcellular location">
    <subcellularLocation>
        <location evidence="1">Cell membrane</location>
        <topology evidence="1">Single-pass membrane protein</topology>
    </subcellularLocation>
</comment>
<dbReference type="GO" id="GO:0004252">
    <property type="term" value="F:serine-type endopeptidase activity"/>
    <property type="evidence" value="ECO:0007669"/>
    <property type="project" value="UniProtKB-UniRule"/>
</dbReference>
<organism evidence="15 16">
    <name type="scientific">Mycobacteroides abscessus</name>
    <dbReference type="NCBI Taxonomy" id="36809"/>
    <lineage>
        <taxon>Bacteria</taxon>
        <taxon>Bacillati</taxon>
        <taxon>Actinomycetota</taxon>
        <taxon>Actinomycetes</taxon>
        <taxon>Mycobacteriales</taxon>
        <taxon>Mycobacteriaceae</taxon>
        <taxon>Mycobacteroides</taxon>
    </lineage>
</organism>
<evidence type="ECO:0000256" key="6">
    <source>
        <dbReference type="ARBA" id="ARBA00022729"/>
    </source>
</evidence>
<keyword evidence="4 11" id="KW-0645">Protease</keyword>
<evidence type="ECO:0000256" key="11">
    <source>
        <dbReference type="PROSITE-ProRule" id="PRU01240"/>
    </source>
</evidence>
<dbReference type="RefSeq" id="WP_074328731.1">
    <property type="nucleotide sequence ID" value="NZ_CP014951.1"/>
</dbReference>
<evidence type="ECO:0000313" key="16">
    <source>
        <dbReference type="Proteomes" id="UP000045782"/>
    </source>
</evidence>
<evidence type="ECO:0000256" key="8">
    <source>
        <dbReference type="ARBA" id="ARBA00022825"/>
    </source>
</evidence>
<evidence type="ECO:0000256" key="4">
    <source>
        <dbReference type="ARBA" id="ARBA00022670"/>
    </source>
</evidence>
<dbReference type="InterPro" id="IPR015500">
    <property type="entry name" value="Peptidase_S8_subtilisin-rel"/>
</dbReference>
<sequence length="474" mass="48632">MYVTADIRTSFVTAVRKIAAAVAAALVLIAGSPAPAAWALSPYVFNPQVDIAPPDAPPGPKFDMVQRSLCATSGQLKGSQFDAIPIDTVWGVKKLHGFATGKGQTVAVIDTGVNRNDRLVRLLGGGDYIEGRDGLFDCDHHGTLIAGIIAARPAAGDGFVGMAPDATIVSIRQTSAAYEVDSAKLGNAREAQSASTVATLAESIVHAATLNASVINISVTACVATSKPVELHALAGALYYAAVVKNAVIVTAAGNLGGDCTPNPDPNPAHPEDVRGWDGVTTISLPSMFEQFVLSVGGTTLTGDPYIKSMSGPWVGVAAPAINVVSIDPAKLTGELINAQQTKDGIEPIAGTSFAAANVSGLATLIRERYPNLTSHQVIERIKRTAHKPSQAMSSLVGAGVVDPMQALTAPVDDSIPTVAEGVPPVAAVPDAPGEEADTLGQTIGYIALAVFAAVVFIVLVVSIARSGRGVEKL</sequence>
<dbReference type="EMBL" id="CSWP01000012">
    <property type="protein sequence ID" value="CPV70024.1"/>
    <property type="molecule type" value="Genomic_DNA"/>
</dbReference>
<feature type="transmembrane region" description="Helical" evidence="12">
    <location>
        <begin position="444"/>
        <end position="465"/>
    </location>
</feature>
<dbReference type="NCBIfam" id="TIGR03921">
    <property type="entry name" value="T7SS_mycosin"/>
    <property type="match status" value="1"/>
</dbReference>
<dbReference type="PRINTS" id="PR00723">
    <property type="entry name" value="SUBTILISIN"/>
</dbReference>
<dbReference type="PROSITE" id="PS00137">
    <property type="entry name" value="SUBTILASE_HIS"/>
    <property type="match status" value="1"/>
</dbReference>
<dbReference type="GO" id="GO:0005886">
    <property type="term" value="C:plasma membrane"/>
    <property type="evidence" value="ECO:0007669"/>
    <property type="project" value="UniProtKB-SubCell"/>
</dbReference>
<keyword evidence="6 13" id="KW-0732">Signal</keyword>
<dbReference type="Gene3D" id="3.40.50.200">
    <property type="entry name" value="Peptidase S8/S53 domain"/>
    <property type="match status" value="1"/>
</dbReference>
<gene>
    <name evidence="15" type="ORF">ERS075579_04696</name>
</gene>
<name>A0A0U1C164_9MYCO</name>
<feature type="active site" description="Charge relay system" evidence="11">
    <location>
        <position position="141"/>
    </location>
</feature>
<dbReference type="PROSITE" id="PS00136">
    <property type="entry name" value="SUBTILASE_ASP"/>
    <property type="match status" value="1"/>
</dbReference>
<keyword evidence="3" id="KW-1003">Cell membrane</keyword>
<protein>
    <submittedName>
        <fullName evidence="15">Type VII secretion-associated serine protease mycosin</fullName>
        <ecNumber evidence="15">3.4.21.-</ecNumber>
    </submittedName>
</protein>
<evidence type="ECO:0000313" key="15">
    <source>
        <dbReference type="EMBL" id="CPV70024.1"/>
    </source>
</evidence>
<accession>A0A0U1C164</accession>
<evidence type="ECO:0000256" key="12">
    <source>
        <dbReference type="SAM" id="Phobius"/>
    </source>
</evidence>
<keyword evidence="9 12" id="KW-1133">Transmembrane helix</keyword>
<feature type="active site" description="Charge relay system" evidence="11">
    <location>
        <position position="353"/>
    </location>
</feature>
<feature type="domain" description="Peptidase S8/S53" evidence="14">
    <location>
        <begin position="101"/>
        <end position="400"/>
    </location>
</feature>
<comment type="similarity">
    <text evidence="2 11">Belongs to the peptidase S8 family.</text>
</comment>
<dbReference type="Proteomes" id="UP000045782">
    <property type="component" value="Unassembled WGS sequence"/>
</dbReference>
<dbReference type="InterPro" id="IPR000209">
    <property type="entry name" value="Peptidase_S8/S53_dom"/>
</dbReference>
<dbReference type="PROSITE" id="PS51892">
    <property type="entry name" value="SUBTILASE"/>
    <property type="match status" value="1"/>
</dbReference>
<dbReference type="SUPFAM" id="SSF52743">
    <property type="entry name" value="Subtilisin-like"/>
    <property type="match status" value="1"/>
</dbReference>
<dbReference type="PANTHER" id="PTHR42884">
    <property type="entry name" value="PROPROTEIN CONVERTASE SUBTILISIN/KEXIN-RELATED"/>
    <property type="match status" value="1"/>
</dbReference>
<evidence type="ECO:0000256" key="9">
    <source>
        <dbReference type="ARBA" id="ARBA00022989"/>
    </source>
</evidence>
<evidence type="ECO:0000256" key="10">
    <source>
        <dbReference type="ARBA" id="ARBA00023136"/>
    </source>
</evidence>
<evidence type="ECO:0000256" key="1">
    <source>
        <dbReference type="ARBA" id="ARBA00004162"/>
    </source>
</evidence>
<dbReference type="AlphaFoldDB" id="A0A0U1C164"/>
<feature type="chain" id="PRO_5039426553" evidence="13">
    <location>
        <begin position="37"/>
        <end position="474"/>
    </location>
</feature>
<evidence type="ECO:0000256" key="7">
    <source>
        <dbReference type="ARBA" id="ARBA00022801"/>
    </source>
</evidence>
<feature type="active site" description="Charge relay system" evidence="11">
    <location>
        <position position="110"/>
    </location>
</feature>
<dbReference type="PANTHER" id="PTHR42884:SF14">
    <property type="entry name" value="NEUROENDOCRINE CONVERTASE 1"/>
    <property type="match status" value="1"/>
</dbReference>
<keyword evidence="7 11" id="KW-0378">Hydrolase</keyword>
<keyword evidence="10 12" id="KW-0472">Membrane</keyword>